<evidence type="ECO:0000313" key="12">
    <source>
        <dbReference type="EMBL" id="SPT69196.1"/>
    </source>
</evidence>
<keyword evidence="8 10" id="KW-0717">Septation</keyword>
<evidence type="ECO:0000256" key="1">
    <source>
        <dbReference type="ARBA" id="ARBA00001946"/>
    </source>
</evidence>
<dbReference type="InterPro" id="IPR027417">
    <property type="entry name" value="P-loop_NTPase"/>
</dbReference>
<dbReference type="PANTHER" id="PTHR11649">
    <property type="entry name" value="MSS1/TRME-RELATED GTP-BINDING PROTEIN"/>
    <property type="match status" value="1"/>
</dbReference>
<keyword evidence="6" id="KW-0460">Magnesium</keyword>
<keyword evidence="5 10" id="KW-0547">Nucleotide-binding</keyword>
<keyword evidence="13" id="KW-1185">Reference proteome</keyword>
<dbReference type="GO" id="GO:0005525">
    <property type="term" value="F:GTP binding"/>
    <property type="evidence" value="ECO:0007669"/>
    <property type="project" value="UniProtKB-UniRule"/>
</dbReference>
<evidence type="ECO:0000256" key="5">
    <source>
        <dbReference type="ARBA" id="ARBA00022741"/>
    </source>
</evidence>
<evidence type="ECO:0000256" key="3">
    <source>
        <dbReference type="ARBA" id="ARBA00022618"/>
    </source>
</evidence>
<dbReference type="Pfam" id="PF01926">
    <property type="entry name" value="MMR_HSR1"/>
    <property type="match status" value="1"/>
</dbReference>
<dbReference type="Proteomes" id="UP000250086">
    <property type="component" value="Unassembled WGS sequence"/>
</dbReference>
<keyword evidence="4" id="KW-0479">Metal-binding</keyword>
<dbReference type="OrthoDB" id="9804921at2"/>
<evidence type="ECO:0000256" key="4">
    <source>
        <dbReference type="ARBA" id="ARBA00022723"/>
    </source>
</evidence>
<evidence type="ECO:0000313" key="13">
    <source>
        <dbReference type="Proteomes" id="UP000250086"/>
    </source>
</evidence>
<protein>
    <recommendedName>
        <fullName evidence="10">Probable GTP-binding protein EngB</fullName>
    </recommendedName>
</protein>
<comment type="function">
    <text evidence="10">Necessary for normal cell division and for the maintenance of normal septation.</text>
</comment>
<keyword evidence="9 10" id="KW-0131">Cell cycle</keyword>
<dbReference type="CDD" id="cd01876">
    <property type="entry name" value="YihA_EngB"/>
    <property type="match status" value="1"/>
</dbReference>
<name>A0A2X0X3A7_9GAMM</name>
<evidence type="ECO:0000256" key="2">
    <source>
        <dbReference type="ARBA" id="ARBA00009638"/>
    </source>
</evidence>
<evidence type="ECO:0000259" key="11">
    <source>
        <dbReference type="PROSITE" id="PS51706"/>
    </source>
</evidence>
<dbReference type="AlphaFoldDB" id="A0A2X0X3A7"/>
<dbReference type="GO" id="GO:0046872">
    <property type="term" value="F:metal ion binding"/>
    <property type="evidence" value="ECO:0007669"/>
    <property type="project" value="UniProtKB-KW"/>
</dbReference>
<evidence type="ECO:0000256" key="7">
    <source>
        <dbReference type="ARBA" id="ARBA00023134"/>
    </source>
</evidence>
<dbReference type="InterPro" id="IPR019987">
    <property type="entry name" value="GTP-bd_ribosome_bio_YsxC"/>
</dbReference>
<dbReference type="Gene3D" id="3.40.50.300">
    <property type="entry name" value="P-loop containing nucleotide triphosphate hydrolases"/>
    <property type="match status" value="1"/>
</dbReference>
<dbReference type="SUPFAM" id="SSF52540">
    <property type="entry name" value="P-loop containing nucleoside triphosphate hydrolases"/>
    <property type="match status" value="1"/>
</dbReference>
<dbReference type="GO" id="GO:0005829">
    <property type="term" value="C:cytosol"/>
    <property type="evidence" value="ECO:0007669"/>
    <property type="project" value="TreeGrafter"/>
</dbReference>
<evidence type="ECO:0000256" key="8">
    <source>
        <dbReference type="ARBA" id="ARBA00023210"/>
    </source>
</evidence>
<feature type="domain" description="EngB-type G" evidence="11">
    <location>
        <begin position="31"/>
        <end position="205"/>
    </location>
</feature>
<comment type="cofactor">
    <cofactor evidence="1">
        <name>Mg(2+)</name>
        <dbReference type="ChEBI" id="CHEBI:18420"/>
    </cofactor>
</comment>
<evidence type="ECO:0000256" key="6">
    <source>
        <dbReference type="ARBA" id="ARBA00022842"/>
    </source>
</evidence>
<dbReference type="PANTHER" id="PTHR11649:SF13">
    <property type="entry name" value="ENGB-TYPE G DOMAIN-CONTAINING PROTEIN"/>
    <property type="match status" value="1"/>
</dbReference>
<dbReference type="FunFam" id="3.40.50.300:FF:000098">
    <property type="entry name" value="Probable GTP-binding protein EngB"/>
    <property type="match status" value="1"/>
</dbReference>
<dbReference type="NCBIfam" id="TIGR03598">
    <property type="entry name" value="GTPase_YsxC"/>
    <property type="match status" value="1"/>
</dbReference>
<comment type="similarity">
    <text evidence="2 10">Belongs to the TRAFAC class TrmE-Era-EngA-EngB-Septin-like GTPase superfamily. EngB GTPase family.</text>
</comment>
<dbReference type="InterPro" id="IPR006073">
    <property type="entry name" value="GTP-bd"/>
</dbReference>
<dbReference type="GO" id="GO:0000917">
    <property type="term" value="P:division septum assembly"/>
    <property type="evidence" value="ECO:0007669"/>
    <property type="project" value="UniProtKB-KW"/>
</dbReference>
<accession>A0A2X0X3A7</accession>
<sequence length="222" mass="24835">MSDTITTKPIDFRRTKFITSAPNLKALPPDIGAEIAFAGRSNSGKSSALNAICDQSRLAKTSRTPGRTRLINLFEVTQGCSLVDLPGYGYAAVPESMKREWQKSMSEYLQKRNALRGIVVTMDIRHPLKDHDRLIIDWSIAANLPALILLTKADKFSSSARAKAIKDLKYDLMEFGGNFTIIAFSALRKIGIDETRNVLRQWFELYNPVTEDFGAEDGFQED</sequence>
<keyword evidence="3 10" id="KW-0132">Cell division</keyword>
<evidence type="ECO:0000256" key="10">
    <source>
        <dbReference type="HAMAP-Rule" id="MF_00321"/>
    </source>
</evidence>
<dbReference type="EMBL" id="UAPV01000001">
    <property type="protein sequence ID" value="SPT69196.1"/>
    <property type="molecule type" value="Genomic_DNA"/>
</dbReference>
<dbReference type="HAMAP" id="MF_00321">
    <property type="entry name" value="GTPase_EngB"/>
    <property type="match status" value="1"/>
</dbReference>
<keyword evidence="7 10" id="KW-0342">GTP-binding</keyword>
<gene>
    <name evidence="10 12" type="primary">engB</name>
    <name evidence="12" type="ORF">NCTC13093_00560</name>
</gene>
<reference evidence="12 13" key="1">
    <citation type="submission" date="2018-06" db="EMBL/GenBank/DDBJ databases">
        <authorList>
            <consortium name="Pathogen Informatics"/>
            <person name="Doyle S."/>
        </authorList>
    </citation>
    <scope>NUCLEOTIDE SEQUENCE [LARGE SCALE GENOMIC DNA]</scope>
    <source>
        <strain evidence="12 13">NCTC13093</strain>
    </source>
</reference>
<evidence type="ECO:0000256" key="9">
    <source>
        <dbReference type="ARBA" id="ARBA00023306"/>
    </source>
</evidence>
<organism evidence="12 13">
    <name type="scientific">Anaerobiospirillum thomasii</name>
    <dbReference type="NCBI Taxonomy" id="179995"/>
    <lineage>
        <taxon>Bacteria</taxon>
        <taxon>Pseudomonadati</taxon>
        <taxon>Pseudomonadota</taxon>
        <taxon>Gammaproteobacteria</taxon>
        <taxon>Aeromonadales</taxon>
        <taxon>Succinivibrionaceae</taxon>
        <taxon>Anaerobiospirillum</taxon>
    </lineage>
</organism>
<dbReference type="InterPro" id="IPR030393">
    <property type="entry name" value="G_ENGB_dom"/>
</dbReference>
<dbReference type="RefSeq" id="WP_113743382.1">
    <property type="nucleotide sequence ID" value="NZ_UAPU01000007.1"/>
</dbReference>
<dbReference type="PROSITE" id="PS51706">
    <property type="entry name" value="G_ENGB"/>
    <property type="match status" value="1"/>
</dbReference>
<proteinExistence type="inferred from homology"/>